<name>A0A937X529_9BACT</name>
<evidence type="ECO:0000313" key="2">
    <source>
        <dbReference type="Proteomes" id="UP000703893"/>
    </source>
</evidence>
<dbReference type="Proteomes" id="UP000703893">
    <property type="component" value="Unassembled WGS sequence"/>
</dbReference>
<reference evidence="1 2" key="1">
    <citation type="submission" date="2019-03" db="EMBL/GenBank/DDBJ databases">
        <title>Lake Tanganyika Metagenome-Assembled Genomes (MAGs).</title>
        <authorList>
            <person name="Tran P."/>
        </authorList>
    </citation>
    <scope>NUCLEOTIDE SEQUENCE [LARGE SCALE GENOMIC DNA]</scope>
    <source>
        <strain evidence="1">K_DeepCast_65m_m2_236</strain>
    </source>
</reference>
<dbReference type="Pfam" id="PF09720">
    <property type="entry name" value="Unstab_antitox"/>
    <property type="match status" value="1"/>
</dbReference>
<sequence length="74" mass="8495">MSRQADKLFEDAQALPNEERAILALQLLDSVGEEEPEIERAWRDEVQRRLADIDAGRTALTSWDDARRRIFSPG</sequence>
<comment type="caution">
    <text evidence="1">The sequence shown here is derived from an EMBL/GenBank/DDBJ whole genome shotgun (WGS) entry which is preliminary data.</text>
</comment>
<evidence type="ECO:0000313" key="1">
    <source>
        <dbReference type="EMBL" id="MBM3273766.1"/>
    </source>
</evidence>
<dbReference type="EMBL" id="VGJX01000044">
    <property type="protein sequence ID" value="MBM3273766.1"/>
    <property type="molecule type" value="Genomic_DNA"/>
</dbReference>
<protein>
    <submittedName>
        <fullName evidence="1">Addiction module protein</fullName>
    </submittedName>
</protein>
<dbReference type="AlphaFoldDB" id="A0A937X529"/>
<gene>
    <name evidence="1" type="ORF">FJZ00_01335</name>
</gene>
<dbReference type="InterPro" id="IPR013406">
    <property type="entry name" value="CHP02574_addiction_mod"/>
</dbReference>
<dbReference type="NCBIfam" id="TIGR02574">
    <property type="entry name" value="stabl_TIGR02574"/>
    <property type="match status" value="1"/>
</dbReference>
<proteinExistence type="predicted"/>
<organism evidence="1 2">
    <name type="scientific">Candidatus Tanganyikabacteria bacterium</name>
    <dbReference type="NCBI Taxonomy" id="2961651"/>
    <lineage>
        <taxon>Bacteria</taxon>
        <taxon>Bacillati</taxon>
        <taxon>Candidatus Sericytochromatia</taxon>
        <taxon>Candidatus Tanganyikabacteria</taxon>
    </lineage>
</organism>
<accession>A0A937X529</accession>